<comment type="caution">
    <text evidence="2">The sequence shown here is derived from an EMBL/GenBank/DDBJ whole genome shotgun (WGS) entry which is preliminary data.</text>
</comment>
<dbReference type="Proteomes" id="UP001500642">
    <property type="component" value="Unassembled WGS sequence"/>
</dbReference>
<dbReference type="EMBL" id="BAABGL010000002">
    <property type="protein sequence ID" value="GAA4383011.1"/>
    <property type="molecule type" value="Genomic_DNA"/>
</dbReference>
<gene>
    <name evidence="2" type="ORF">GCM10023167_02160</name>
</gene>
<feature type="compositionally biased region" description="Low complexity" evidence="1">
    <location>
        <begin position="56"/>
        <end position="67"/>
    </location>
</feature>
<organism evidence="2 3">
    <name type="scientific">Brevibacterium pityocampae</name>
    <dbReference type="NCBI Taxonomy" id="506594"/>
    <lineage>
        <taxon>Bacteria</taxon>
        <taxon>Bacillati</taxon>
        <taxon>Actinomycetota</taxon>
        <taxon>Actinomycetes</taxon>
        <taxon>Micrococcales</taxon>
        <taxon>Brevibacteriaceae</taxon>
        <taxon>Brevibacterium</taxon>
    </lineage>
</organism>
<evidence type="ECO:0000313" key="2">
    <source>
        <dbReference type="EMBL" id="GAA4383011.1"/>
    </source>
</evidence>
<keyword evidence="3" id="KW-1185">Reference proteome</keyword>
<reference evidence="3" key="1">
    <citation type="journal article" date="2019" name="Int. J. Syst. Evol. Microbiol.">
        <title>The Global Catalogue of Microorganisms (GCM) 10K type strain sequencing project: providing services to taxonomists for standard genome sequencing and annotation.</title>
        <authorList>
            <consortium name="The Broad Institute Genomics Platform"/>
            <consortium name="The Broad Institute Genome Sequencing Center for Infectious Disease"/>
            <person name="Wu L."/>
            <person name="Ma J."/>
        </authorList>
    </citation>
    <scope>NUCLEOTIDE SEQUENCE [LARGE SCALE GENOMIC DNA]</scope>
    <source>
        <strain evidence="3">JCM 17808</strain>
    </source>
</reference>
<name>A0ABP8J111_9MICO</name>
<sequence>MESPREHGPDRRWIPFSAAEVLALPPDLQAGWPDAQRPAAVSCALSARPGVGGQGTSSTGPLSTGPSDPEPAPSELSAGPTAAWVARASLILGGAPVVGGFELLGPGLRIVVSAGVLHRACCVVWRWTDAHGRSTHPGGGCLLGRVDRAARLPELIAELVPRETPAAALGVLGCRGVEPEPWTIGRSASPPGRGEAGPVARTAAPALGAHPLAAQVRARVRADLHRAVLAAAGETRGSTTGGPVGEPGVGDSRRGGRCGAGRR</sequence>
<feature type="region of interest" description="Disordered" evidence="1">
    <location>
        <begin position="231"/>
        <end position="263"/>
    </location>
</feature>
<dbReference type="RefSeq" id="WP_345029176.1">
    <property type="nucleotide sequence ID" value="NZ_BAABGL010000002.1"/>
</dbReference>
<evidence type="ECO:0000256" key="1">
    <source>
        <dbReference type="SAM" id="MobiDB-lite"/>
    </source>
</evidence>
<accession>A0ABP8J111</accession>
<feature type="region of interest" description="Disordered" evidence="1">
    <location>
        <begin position="46"/>
        <end position="79"/>
    </location>
</feature>
<feature type="compositionally biased region" description="Gly residues" evidence="1">
    <location>
        <begin position="239"/>
        <end position="248"/>
    </location>
</feature>
<proteinExistence type="predicted"/>
<protein>
    <submittedName>
        <fullName evidence="2">Uncharacterized protein</fullName>
    </submittedName>
</protein>
<evidence type="ECO:0000313" key="3">
    <source>
        <dbReference type="Proteomes" id="UP001500642"/>
    </source>
</evidence>